<feature type="region of interest" description="Disordered" evidence="1">
    <location>
        <begin position="80"/>
        <end position="106"/>
    </location>
</feature>
<evidence type="ECO:0000256" key="1">
    <source>
        <dbReference type="SAM" id="MobiDB-lite"/>
    </source>
</evidence>
<dbReference type="Proteomes" id="UP000092659">
    <property type="component" value="Chromosome"/>
</dbReference>
<feature type="compositionally biased region" description="Polar residues" evidence="1">
    <location>
        <begin position="90"/>
        <end position="100"/>
    </location>
</feature>
<protein>
    <submittedName>
        <fullName evidence="2">Uncharacterized protein</fullName>
    </submittedName>
</protein>
<evidence type="ECO:0000313" key="4">
    <source>
        <dbReference type="Proteomes" id="UP000092659"/>
    </source>
</evidence>
<keyword evidence="5" id="KW-1185">Reference proteome</keyword>
<proteinExistence type="predicted"/>
<dbReference type="Proteomes" id="UP001519309">
    <property type="component" value="Unassembled WGS sequence"/>
</dbReference>
<accession>A0A1B1B453</accession>
<dbReference type="STRING" id="68214.AVL59_32255"/>
<reference evidence="3 5" key="2">
    <citation type="submission" date="2021-03" db="EMBL/GenBank/DDBJ databases">
        <title>Genomic Encyclopedia of Type Strains, Phase IV (KMG-IV): sequencing the most valuable type-strain genomes for metagenomic binning, comparative biology and taxonomic classification.</title>
        <authorList>
            <person name="Goeker M."/>
        </authorList>
    </citation>
    <scope>NUCLEOTIDE SEQUENCE [LARGE SCALE GENOMIC DNA]</scope>
    <source>
        <strain evidence="3 5">DSM 40499</strain>
    </source>
</reference>
<dbReference type="EMBL" id="JAGGLP010000029">
    <property type="protein sequence ID" value="MBP2055404.1"/>
    <property type="molecule type" value="Genomic_DNA"/>
</dbReference>
<evidence type="ECO:0000313" key="2">
    <source>
        <dbReference type="EMBL" id="ANP53597.1"/>
    </source>
</evidence>
<gene>
    <name evidence="2" type="ORF">AVL59_32255</name>
    <name evidence="3" type="ORF">J2Z21_008418</name>
</gene>
<evidence type="ECO:0000313" key="3">
    <source>
        <dbReference type="EMBL" id="MBP2055404.1"/>
    </source>
</evidence>
<sequence>MHSDVLRWLQAQLGPDVDTTDLTRRYQRLGSARAVALEVLQERIAVLVAEPLKVTVNGVVTIDNSANVAALERRAAHITEADAPDDASPPSHSLLTTVQLFSRPRR</sequence>
<name>A0A1B1B453_9ACTN</name>
<dbReference type="AlphaFoldDB" id="A0A1B1B453"/>
<dbReference type="EMBL" id="CP016279">
    <property type="protein sequence ID" value="ANP53597.1"/>
    <property type="molecule type" value="Genomic_DNA"/>
</dbReference>
<reference evidence="2 4" key="1">
    <citation type="submission" date="2016-06" db="EMBL/GenBank/DDBJ databases">
        <title>Complete genome sequence of Streptomyces griseochromogenes ATCC 14511, the Blasticidin S producer.</title>
        <authorList>
            <person name="Wu L."/>
        </authorList>
    </citation>
    <scope>NUCLEOTIDE SEQUENCE [LARGE SCALE GENOMIC DNA]</scope>
    <source>
        <strain evidence="2 4">ATCC 14511</strain>
    </source>
</reference>
<evidence type="ECO:0000313" key="5">
    <source>
        <dbReference type="Proteomes" id="UP001519309"/>
    </source>
</evidence>
<organism evidence="2 4">
    <name type="scientific">Streptomyces griseochromogenes</name>
    <dbReference type="NCBI Taxonomy" id="68214"/>
    <lineage>
        <taxon>Bacteria</taxon>
        <taxon>Bacillati</taxon>
        <taxon>Actinomycetota</taxon>
        <taxon>Actinomycetes</taxon>
        <taxon>Kitasatosporales</taxon>
        <taxon>Streptomycetaceae</taxon>
        <taxon>Streptomyces</taxon>
    </lineage>
</organism>
<dbReference type="KEGG" id="sgs:AVL59_32255"/>